<name>A0A5J4X9H5_9EUKA</name>
<dbReference type="Proteomes" id="UP000324800">
    <property type="component" value="Unassembled WGS sequence"/>
</dbReference>
<keyword evidence="2" id="KW-0378">Hydrolase</keyword>
<dbReference type="GO" id="GO:0004386">
    <property type="term" value="F:helicase activity"/>
    <property type="evidence" value="ECO:0007669"/>
    <property type="project" value="UniProtKB-KW"/>
</dbReference>
<keyword evidence="2" id="KW-0347">Helicase</keyword>
<proteinExistence type="predicted"/>
<protein>
    <submittedName>
        <fullName evidence="2">Putative ATP-dependent DNA helicase PIF1</fullName>
    </submittedName>
</protein>
<reference evidence="2 3" key="1">
    <citation type="submission" date="2019-03" db="EMBL/GenBank/DDBJ databases">
        <title>Single cell metagenomics reveals metabolic interactions within the superorganism composed of flagellate Streblomastix strix and complex community of Bacteroidetes bacteria on its surface.</title>
        <authorList>
            <person name="Treitli S.C."/>
            <person name="Kolisko M."/>
            <person name="Husnik F."/>
            <person name="Keeling P."/>
            <person name="Hampl V."/>
        </authorList>
    </citation>
    <scope>NUCLEOTIDE SEQUENCE [LARGE SCALE GENOMIC DNA]</scope>
    <source>
        <strain evidence="2">ST1C</strain>
    </source>
</reference>
<dbReference type="AlphaFoldDB" id="A0A5J4X9H5"/>
<dbReference type="OrthoDB" id="8121869at2759"/>
<feature type="domain" description="Helitron helicase-like" evidence="1">
    <location>
        <begin position="1"/>
        <end position="71"/>
    </location>
</feature>
<keyword evidence="2" id="KW-0547">Nucleotide-binding</keyword>
<comment type="caution">
    <text evidence="2">The sequence shown here is derived from an EMBL/GenBank/DDBJ whole genome shotgun (WGS) entry which is preliminary data.</text>
</comment>
<dbReference type="EMBL" id="SNRW01000068">
    <property type="protein sequence ID" value="KAA6403730.1"/>
    <property type="molecule type" value="Genomic_DNA"/>
</dbReference>
<accession>A0A5J4X9H5</accession>
<evidence type="ECO:0000259" key="1">
    <source>
        <dbReference type="Pfam" id="PF14214"/>
    </source>
</evidence>
<keyword evidence="2" id="KW-0067">ATP-binding</keyword>
<evidence type="ECO:0000313" key="3">
    <source>
        <dbReference type="Proteomes" id="UP000324800"/>
    </source>
</evidence>
<gene>
    <name evidence="2" type="ORF">EZS28_000749</name>
</gene>
<evidence type="ECO:0000313" key="2">
    <source>
        <dbReference type="EMBL" id="KAA6403730.1"/>
    </source>
</evidence>
<organism evidence="2 3">
    <name type="scientific">Streblomastix strix</name>
    <dbReference type="NCBI Taxonomy" id="222440"/>
    <lineage>
        <taxon>Eukaryota</taxon>
        <taxon>Metamonada</taxon>
        <taxon>Preaxostyla</taxon>
        <taxon>Oxymonadida</taxon>
        <taxon>Streblomastigidae</taxon>
        <taxon>Streblomastix</taxon>
    </lineage>
</organism>
<dbReference type="Pfam" id="PF14214">
    <property type="entry name" value="Helitron_like_N"/>
    <property type="match status" value="1"/>
</dbReference>
<dbReference type="PANTHER" id="PTHR10492">
    <property type="match status" value="1"/>
</dbReference>
<dbReference type="InterPro" id="IPR025476">
    <property type="entry name" value="Helitron_helicase-like"/>
</dbReference>
<dbReference type="PANTHER" id="PTHR10492:SF57">
    <property type="entry name" value="ATP-DEPENDENT DNA HELICASE"/>
    <property type="match status" value="1"/>
</dbReference>
<sequence length="176" mass="20451">MTANPKWPQITDNLFKGQTSQDRPDLCCRVFKMKSNEQIKDITKKKFFGKHNYSIGANEFQKRGLPHIHLLTRLGEDDIPKTASYIDKLIQCELPDPAKEKEYYDLVVTHQIYGPCLLGDPRCWKHGKCSKGFPKKYKEQTVFNADGYPSYRRRNQGITFRKGGKEYGNEWILNSS</sequence>